<dbReference type="InterPro" id="IPR049326">
    <property type="entry name" value="Rhodopsin_dom_fungi"/>
</dbReference>
<evidence type="ECO:0000313" key="9">
    <source>
        <dbReference type="EMBL" id="ORY10362.1"/>
    </source>
</evidence>
<dbReference type="STRING" id="1231657.A0A1Y1ZJD7"/>
<dbReference type="OrthoDB" id="444631at2759"/>
<feature type="transmembrane region" description="Helical" evidence="7">
    <location>
        <begin position="26"/>
        <end position="48"/>
    </location>
</feature>
<comment type="caution">
    <text evidence="9">The sequence shown here is derived from an EMBL/GenBank/DDBJ whole genome shotgun (WGS) entry which is preliminary data.</text>
</comment>
<dbReference type="Proteomes" id="UP000193144">
    <property type="component" value="Unassembled WGS sequence"/>
</dbReference>
<feature type="domain" description="Rhodopsin" evidence="8">
    <location>
        <begin position="44"/>
        <end position="287"/>
    </location>
</feature>
<dbReference type="InterPro" id="IPR052337">
    <property type="entry name" value="SAT4-like"/>
</dbReference>
<dbReference type="Pfam" id="PF20684">
    <property type="entry name" value="Fung_rhodopsin"/>
    <property type="match status" value="1"/>
</dbReference>
<sequence>MATTTSEFFKTQKPPFTDPPRVSHTVFMTTIWSVTAVSFLFLAVRLFSRFRTFKRFHKDDYMVMFSWLLSLLSATCWHFVSPKMYEVQAIGSGDIWPPPDNVIRRTKQYFSGQLIVIAFFHSILYFIKMSFLLFFKKLGKDIPALTMYWYAVFAFTGGSFLVTLGTMDYQCMISAFEDILVKCLSSDGKARILFVLRLATALDVATDCLVMTIPFSILWRVRIPLHRRLALYGIFSLVLITIAFSLTRLAVISHSLADPSWLYMWSSIEQNIAILVACLGSFRTLFSTESVIGPEPPFSLRQVTREVISGIRGQGGGQPRARRGNGPPEDTWSASDLPYMGPEVIEQGRESASANSELVVLKRNVVMMRNR</sequence>
<feature type="transmembrane region" description="Helical" evidence="7">
    <location>
        <begin position="147"/>
        <end position="167"/>
    </location>
</feature>
<dbReference type="AlphaFoldDB" id="A0A1Y1ZJD7"/>
<dbReference type="PANTHER" id="PTHR33048:SF47">
    <property type="entry name" value="INTEGRAL MEMBRANE PROTEIN-RELATED"/>
    <property type="match status" value="1"/>
</dbReference>
<evidence type="ECO:0000256" key="7">
    <source>
        <dbReference type="SAM" id="Phobius"/>
    </source>
</evidence>
<accession>A0A1Y1ZJD7</accession>
<protein>
    <recommendedName>
        <fullName evidence="8">Rhodopsin domain-containing protein</fullName>
    </recommendedName>
</protein>
<keyword evidence="3 7" id="KW-1133">Transmembrane helix</keyword>
<keyword evidence="10" id="KW-1185">Reference proteome</keyword>
<proteinExistence type="inferred from homology"/>
<gene>
    <name evidence="9" type="ORF">BCR34DRAFT_602200</name>
</gene>
<evidence type="ECO:0000256" key="6">
    <source>
        <dbReference type="SAM" id="MobiDB-lite"/>
    </source>
</evidence>
<evidence type="ECO:0000256" key="4">
    <source>
        <dbReference type="ARBA" id="ARBA00023136"/>
    </source>
</evidence>
<evidence type="ECO:0000259" key="8">
    <source>
        <dbReference type="Pfam" id="PF20684"/>
    </source>
</evidence>
<organism evidence="9 10">
    <name type="scientific">Clohesyomyces aquaticus</name>
    <dbReference type="NCBI Taxonomy" id="1231657"/>
    <lineage>
        <taxon>Eukaryota</taxon>
        <taxon>Fungi</taxon>
        <taxon>Dikarya</taxon>
        <taxon>Ascomycota</taxon>
        <taxon>Pezizomycotina</taxon>
        <taxon>Dothideomycetes</taxon>
        <taxon>Pleosporomycetidae</taxon>
        <taxon>Pleosporales</taxon>
        <taxon>Lindgomycetaceae</taxon>
        <taxon>Clohesyomyces</taxon>
    </lineage>
</organism>
<evidence type="ECO:0000256" key="3">
    <source>
        <dbReference type="ARBA" id="ARBA00022989"/>
    </source>
</evidence>
<evidence type="ECO:0000313" key="10">
    <source>
        <dbReference type="Proteomes" id="UP000193144"/>
    </source>
</evidence>
<evidence type="ECO:0000256" key="2">
    <source>
        <dbReference type="ARBA" id="ARBA00022692"/>
    </source>
</evidence>
<feature type="region of interest" description="Disordered" evidence="6">
    <location>
        <begin position="311"/>
        <end position="336"/>
    </location>
</feature>
<evidence type="ECO:0000256" key="5">
    <source>
        <dbReference type="ARBA" id="ARBA00038359"/>
    </source>
</evidence>
<dbReference type="GO" id="GO:0016020">
    <property type="term" value="C:membrane"/>
    <property type="evidence" value="ECO:0007669"/>
    <property type="project" value="UniProtKB-SubCell"/>
</dbReference>
<dbReference type="EMBL" id="MCFA01000074">
    <property type="protein sequence ID" value="ORY10362.1"/>
    <property type="molecule type" value="Genomic_DNA"/>
</dbReference>
<comment type="subcellular location">
    <subcellularLocation>
        <location evidence="1">Membrane</location>
        <topology evidence="1">Multi-pass membrane protein</topology>
    </subcellularLocation>
</comment>
<keyword evidence="4 7" id="KW-0472">Membrane</keyword>
<evidence type="ECO:0000256" key="1">
    <source>
        <dbReference type="ARBA" id="ARBA00004141"/>
    </source>
</evidence>
<reference evidence="9 10" key="1">
    <citation type="submission" date="2016-07" db="EMBL/GenBank/DDBJ databases">
        <title>Pervasive Adenine N6-methylation of Active Genes in Fungi.</title>
        <authorList>
            <consortium name="DOE Joint Genome Institute"/>
            <person name="Mondo S.J."/>
            <person name="Dannebaum R.O."/>
            <person name="Kuo R.C."/>
            <person name="Labutti K."/>
            <person name="Haridas S."/>
            <person name="Kuo A."/>
            <person name="Salamov A."/>
            <person name="Ahrendt S.R."/>
            <person name="Lipzen A."/>
            <person name="Sullivan W."/>
            <person name="Andreopoulos W.B."/>
            <person name="Clum A."/>
            <person name="Lindquist E."/>
            <person name="Daum C."/>
            <person name="Ramamoorthy G.K."/>
            <person name="Gryganskyi A."/>
            <person name="Culley D."/>
            <person name="Magnuson J.K."/>
            <person name="James T.Y."/>
            <person name="O'Malley M.A."/>
            <person name="Stajich J.E."/>
            <person name="Spatafora J.W."/>
            <person name="Visel A."/>
            <person name="Grigoriev I.V."/>
        </authorList>
    </citation>
    <scope>NUCLEOTIDE SEQUENCE [LARGE SCALE GENOMIC DNA]</scope>
    <source>
        <strain evidence="9 10">CBS 115471</strain>
    </source>
</reference>
<name>A0A1Y1ZJD7_9PLEO</name>
<dbReference type="PANTHER" id="PTHR33048">
    <property type="entry name" value="PTH11-LIKE INTEGRAL MEMBRANE PROTEIN (AFU_ORTHOLOGUE AFUA_5G11245)"/>
    <property type="match status" value="1"/>
</dbReference>
<feature type="transmembrane region" description="Helical" evidence="7">
    <location>
        <begin position="262"/>
        <end position="282"/>
    </location>
</feature>
<feature type="transmembrane region" description="Helical" evidence="7">
    <location>
        <begin position="114"/>
        <end position="135"/>
    </location>
</feature>
<comment type="similarity">
    <text evidence="5">Belongs to the SAT4 family.</text>
</comment>
<keyword evidence="2 7" id="KW-0812">Transmembrane</keyword>
<feature type="transmembrane region" description="Helical" evidence="7">
    <location>
        <begin position="229"/>
        <end position="250"/>
    </location>
</feature>